<feature type="domain" description="DUF4590" evidence="2">
    <location>
        <begin position="79"/>
        <end position="191"/>
    </location>
</feature>
<dbReference type="InterPro" id="IPR048257">
    <property type="entry name" value="DUF4590"/>
</dbReference>
<dbReference type="AlphaFoldDB" id="A0A7K7L9R9"/>
<organism evidence="3 4">
    <name type="scientific">Asarcornis scutulata</name>
    <dbReference type="NCBI Taxonomy" id="75869"/>
    <lineage>
        <taxon>Eukaryota</taxon>
        <taxon>Metazoa</taxon>
        <taxon>Chordata</taxon>
        <taxon>Craniata</taxon>
        <taxon>Vertebrata</taxon>
        <taxon>Euteleostomi</taxon>
        <taxon>Archelosauria</taxon>
        <taxon>Archosauria</taxon>
        <taxon>Dinosauria</taxon>
        <taxon>Saurischia</taxon>
        <taxon>Theropoda</taxon>
        <taxon>Coelurosauria</taxon>
        <taxon>Aves</taxon>
        <taxon>Neognathae</taxon>
        <taxon>Galloanserae</taxon>
        <taxon>Anseriformes</taxon>
        <taxon>Anatidae</taxon>
        <taxon>Anatinae</taxon>
        <taxon>Asarcornis</taxon>
    </lineage>
</organism>
<feature type="non-terminal residue" evidence="3">
    <location>
        <position position="256"/>
    </location>
</feature>
<accession>A0A7K7L9R9</accession>
<dbReference type="Proteomes" id="UP000525565">
    <property type="component" value="Unassembled WGS sequence"/>
</dbReference>
<evidence type="ECO:0000313" key="3">
    <source>
        <dbReference type="EMBL" id="NWZ27139.1"/>
    </source>
</evidence>
<evidence type="ECO:0000259" key="2">
    <source>
        <dbReference type="Pfam" id="PF15257"/>
    </source>
</evidence>
<proteinExistence type="predicted"/>
<dbReference type="InterPro" id="IPR027962">
    <property type="entry name" value="ERICH3"/>
</dbReference>
<dbReference type="PANTHER" id="PTHR23034:SF2">
    <property type="entry name" value="GLUTAMATE-RICH PROTEIN 3"/>
    <property type="match status" value="1"/>
</dbReference>
<dbReference type="EMBL" id="VZSO01000231">
    <property type="protein sequence ID" value="NWZ27139.1"/>
    <property type="molecule type" value="Genomic_DNA"/>
</dbReference>
<sequence length="256" mass="28836">YRLPVINNYVMPVPPPPLQKGDKSVKATRNGMPRGRRFRPPHTPNGFEQLLTMNSGGLPKPSLRSNAFITMIFLGKSVHLSHDDADYKDEVKVCQQHCGGENLCVYKGKLLEGETFQFVSKRHHGFPFSLTFFLNGMQVDRLSSCCEYKHQKRSRLGGRHGYFGFLNVEGASPCYRCIIAMGLDKKPSPPKRKVEKDYEEKQVGSWKGGAHSEPSDSSVEQKSSKDLVLVILPGHEASMETIEEKMETGREHRGEE</sequence>
<feature type="region of interest" description="Disordered" evidence="1">
    <location>
        <begin position="14"/>
        <end position="44"/>
    </location>
</feature>
<evidence type="ECO:0000256" key="1">
    <source>
        <dbReference type="SAM" id="MobiDB-lite"/>
    </source>
</evidence>
<protein>
    <submittedName>
        <fullName evidence="3">ERIC3 protein</fullName>
    </submittedName>
</protein>
<dbReference type="PANTHER" id="PTHR23034">
    <property type="entry name" value="GLUTAMATE-RICH PROTEIN 3"/>
    <property type="match status" value="1"/>
</dbReference>
<gene>
    <name evidence="3" type="primary">Erich3</name>
    <name evidence="3" type="ORF">ASASCU_R06160</name>
</gene>
<dbReference type="Pfam" id="PF15257">
    <property type="entry name" value="DUF4590"/>
    <property type="match status" value="1"/>
</dbReference>
<feature type="compositionally biased region" description="Basic and acidic residues" evidence="1">
    <location>
        <begin position="187"/>
        <end position="202"/>
    </location>
</feature>
<reference evidence="3 4" key="1">
    <citation type="submission" date="2019-09" db="EMBL/GenBank/DDBJ databases">
        <title>Bird 10,000 Genomes (B10K) Project - Family phase.</title>
        <authorList>
            <person name="Zhang G."/>
        </authorList>
    </citation>
    <scope>NUCLEOTIDE SEQUENCE [LARGE SCALE GENOMIC DNA]</scope>
    <source>
        <strain evidence="3">OUT-0051</strain>
        <tissue evidence="3">Kidney</tissue>
    </source>
</reference>
<keyword evidence="4" id="KW-1185">Reference proteome</keyword>
<name>A0A7K7L9R9_9AVES</name>
<evidence type="ECO:0000313" key="4">
    <source>
        <dbReference type="Proteomes" id="UP000525565"/>
    </source>
</evidence>
<feature type="region of interest" description="Disordered" evidence="1">
    <location>
        <begin position="187"/>
        <end position="224"/>
    </location>
</feature>
<comment type="caution">
    <text evidence="3">The sequence shown here is derived from an EMBL/GenBank/DDBJ whole genome shotgun (WGS) entry which is preliminary data.</text>
</comment>
<feature type="non-terminal residue" evidence="3">
    <location>
        <position position="1"/>
    </location>
</feature>